<organism evidence="1 2">
    <name type="scientific">Linderina macrospora</name>
    <dbReference type="NCBI Taxonomy" id="4868"/>
    <lineage>
        <taxon>Eukaryota</taxon>
        <taxon>Fungi</taxon>
        <taxon>Fungi incertae sedis</taxon>
        <taxon>Zoopagomycota</taxon>
        <taxon>Kickxellomycotina</taxon>
        <taxon>Kickxellomycetes</taxon>
        <taxon>Kickxellales</taxon>
        <taxon>Kickxellaceae</taxon>
        <taxon>Linderina</taxon>
    </lineage>
</organism>
<feature type="non-terminal residue" evidence="1">
    <location>
        <position position="149"/>
    </location>
</feature>
<dbReference type="Proteomes" id="UP001150603">
    <property type="component" value="Unassembled WGS sequence"/>
</dbReference>
<comment type="caution">
    <text evidence="1">The sequence shown here is derived from an EMBL/GenBank/DDBJ whole genome shotgun (WGS) entry which is preliminary data.</text>
</comment>
<evidence type="ECO:0000313" key="1">
    <source>
        <dbReference type="EMBL" id="KAJ1942576.1"/>
    </source>
</evidence>
<evidence type="ECO:0000313" key="2">
    <source>
        <dbReference type="Proteomes" id="UP001150603"/>
    </source>
</evidence>
<reference evidence="1" key="1">
    <citation type="submission" date="2022-07" db="EMBL/GenBank/DDBJ databases">
        <title>Phylogenomic reconstructions and comparative analyses of Kickxellomycotina fungi.</title>
        <authorList>
            <person name="Reynolds N.K."/>
            <person name="Stajich J.E."/>
            <person name="Barry K."/>
            <person name="Grigoriev I.V."/>
            <person name="Crous P."/>
            <person name="Smith M.E."/>
        </authorList>
    </citation>
    <scope>NUCLEOTIDE SEQUENCE</scope>
    <source>
        <strain evidence="1">NRRL 5244</strain>
    </source>
</reference>
<dbReference type="EMBL" id="JANBPW010001930">
    <property type="protein sequence ID" value="KAJ1942576.1"/>
    <property type="molecule type" value="Genomic_DNA"/>
</dbReference>
<accession>A0ACC1J942</accession>
<protein>
    <submittedName>
        <fullName evidence="1">Uncharacterized protein</fullName>
    </submittedName>
</protein>
<keyword evidence="2" id="KW-1185">Reference proteome</keyword>
<proteinExistence type="predicted"/>
<gene>
    <name evidence="1" type="ORF">FBU59_003156</name>
</gene>
<sequence length="149" mass="17407">MKFEQQLALKTIPSWSPHYLNYKKLKATLYGNAELANGHTDPSNRSEQFSGFRTYFLSEVEKVNRRYDDQESRACESLKTLKAQWTATQSDQETEDWKTAFSKLLRQLENLADFTQSNITACRKILKKADKVTKLAMTRELWPIVTSYR</sequence>
<name>A0ACC1J942_9FUNG</name>